<dbReference type="Proteomes" id="UP000030671">
    <property type="component" value="Unassembled WGS sequence"/>
</dbReference>
<reference evidence="2 3" key="1">
    <citation type="journal article" date="2012" name="New Phytol.">
        <title>Insight into trade-off between wood decay and parasitism from the genome of a fungal forest pathogen.</title>
        <authorList>
            <person name="Olson A."/>
            <person name="Aerts A."/>
            <person name="Asiegbu F."/>
            <person name="Belbahri L."/>
            <person name="Bouzid O."/>
            <person name="Broberg A."/>
            <person name="Canback B."/>
            <person name="Coutinho P.M."/>
            <person name="Cullen D."/>
            <person name="Dalman K."/>
            <person name="Deflorio G."/>
            <person name="van Diepen L.T."/>
            <person name="Dunand C."/>
            <person name="Duplessis S."/>
            <person name="Durling M."/>
            <person name="Gonthier P."/>
            <person name="Grimwood J."/>
            <person name="Fossdal C.G."/>
            <person name="Hansson D."/>
            <person name="Henrissat B."/>
            <person name="Hietala A."/>
            <person name="Himmelstrand K."/>
            <person name="Hoffmeister D."/>
            <person name="Hogberg N."/>
            <person name="James T.Y."/>
            <person name="Karlsson M."/>
            <person name="Kohler A."/>
            <person name="Kues U."/>
            <person name="Lee Y.H."/>
            <person name="Lin Y.C."/>
            <person name="Lind M."/>
            <person name="Lindquist E."/>
            <person name="Lombard V."/>
            <person name="Lucas S."/>
            <person name="Lunden K."/>
            <person name="Morin E."/>
            <person name="Murat C."/>
            <person name="Park J."/>
            <person name="Raffaello T."/>
            <person name="Rouze P."/>
            <person name="Salamov A."/>
            <person name="Schmutz J."/>
            <person name="Solheim H."/>
            <person name="Stahlberg J."/>
            <person name="Velez H."/>
            <person name="de Vries R.P."/>
            <person name="Wiebenga A."/>
            <person name="Woodward S."/>
            <person name="Yakovlev I."/>
            <person name="Garbelotto M."/>
            <person name="Martin F."/>
            <person name="Grigoriev I.V."/>
            <person name="Stenlid J."/>
        </authorList>
    </citation>
    <scope>NUCLEOTIDE SEQUENCE [LARGE SCALE GENOMIC DNA]</scope>
    <source>
        <strain evidence="2 3">TC 32-1</strain>
    </source>
</reference>
<gene>
    <name evidence="2" type="ORF">HETIRDRAFT_447475</name>
</gene>
<feature type="compositionally biased region" description="Polar residues" evidence="1">
    <location>
        <begin position="32"/>
        <end position="50"/>
    </location>
</feature>
<name>W4KN72_HETIT</name>
<feature type="compositionally biased region" description="Basic residues" evidence="1">
    <location>
        <begin position="596"/>
        <end position="606"/>
    </location>
</feature>
<feature type="compositionally biased region" description="Acidic residues" evidence="1">
    <location>
        <begin position="111"/>
        <end position="122"/>
    </location>
</feature>
<dbReference type="AlphaFoldDB" id="W4KN72"/>
<feature type="region of interest" description="Disordered" evidence="1">
    <location>
        <begin position="318"/>
        <end position="394"/>
    </location>
</feature>
<dbReference type="InParanoid" id="W4KN72"/>
<feature type="region of interest" description="Disordered" evidence="1">
    <location>
        <begin position="545"/>
        <end position="613"/>
    </location>
</feature>
<evidence type="ECO:0000313" key="3">
    <source>
        <dbReference type="Proteomes" id="UP000030671"/>
    </source>
</evidence>
<dbReference type="HOGENOM" id="CLU_009726_1_0_1"/>
<dbReference type="EMBL" id="KI925454">
    <property type="protein sequence ID" value="ETW86815.1"/>
    <property type="molecule type" value="Genomic_DNA"/>
</dbReference>
<protein>
    <submittedName>
        <fullName evidence="2">Uncharacterized protein</fullName>
    </submittedName>
</protein>
<dbReference type="GeneID" id="20675781"/>
<feature type="compositionally biased region" description="Low complexity" evidence="1">
    <location>
        <begin position="227"/>
        <end position="250"/>
    </location>
</feature>
<feature type="compositionally biased region" description="Low complexity" evidence="1">
    <location>
        <begin position="344"/>
        <end position="355"/>
    </location>
</feature>
<sequence length="830" mass="89771">MAHAHHHYDHAPRARRSFYDDSSSDFDDTRSVASSTRESFMDLTSPSTPHFSRHDRLQPQHAPDSDADDVYYGGLSVRASSDTTYSDDSPVVLSPMRFSRPERIGPVNADADSDGDTETEGEADPRPAHAHNHAPAPRGGTRAHIRVDTGHDKAVRPRISFISLSAQLTGPFNSSWLCMTGGQQARRGPKPPLPEAPKPLFHGRGPTSTSTSATKRSPSTPGGGCGTPALSLSVASSPAASASASPVRSPDVPPTTNLLNRQERAELVRKTRKLAQMFGQTPSGLAMAMAGGGVGSPRQGSPPARLVLPGHGHRGAVSISGGEGEVVGVGGQSSSSRESRRRSMPLSPSEMSTVLSDRRSGVVGGSGRQTDAESFMDLSDEERGTAGARDGRTSRVHGRLSVLSTATTTSGDGLDDMASLVLDPAEEERRRKREKLAKLHRFLGSRVPASLVLGFNDADPDASLPAPQTPLPAPAIPADGPSDTDARAWPRLRRRSSSAAEMKSVWLDPADRVKEDLDDREKAINVRRAIKMEKMFGVPPPQTLYHTRHSPAVTPHSPTSSARFSVASDLPSPSLGDVPASPTGRNINQSAYVNKGKGRRSSHRPGHSSPSESMQNLLIHNADYTLSGSPSSPSASLSLDHRASSIYMHYRHSLNSLNDIIDRDDKESLAELHQYITNDLASLDPPTSPPHNALEHPYQHPYQHPHPHPHQSPQPHQHPYTHALAQSEAKALRAERRRSLPVRTSTLSLASQYTLASPEPEMVSFQARRRRAAKLTSFFGVDYRDLVGEILDSIEHGLQEDGSRGSLQPEEMQELLQRLRKLKTKRPGLV</sequence>
<feature type="compositionally biased region" description="Polar residues" evidence="1">
    <location>
        <begin position="583"/>
        <end position="592"/>
    </location>
</feature>
<feature type="region of interest" description="Disordered" evidence="1">
    <location>
        <begin position="1"/>
        <end position="144"/>
    </location>
</feature>
<feature type="compositionally biased region" description="Gly residues" evidence="1">
    <location>
        <begin position="321"/>
        <end position="331"/>
    </location>
</feature>
<accession>W4KN72</accession>
<evidence type="ECO:0000256" key="1">
    <source>
        <dbReference type="SAM" id="MobiDB-lite"/>
    </source>
</evidence>
<organism evidence="2 3">
    <name type="scientific">Heterobasidion irregulare (strain TC 32-1)</name>
    <dbReference type="NCBI Taxonomy" id="747525"/>
    <lineage>
        <taxon>Eukaryota</taxon>
        <taxon>Fungi</taxon>
        <taxon>Dikarya</taxon>
        <taxon>Basidiomycota</taxon>
        <taxon>Agaricomycotina</taxon>
        <taxon>Agaricomycetes</taxon>
        <taxon>Russulales</taxon>
        <taxon>Bondarzewiaceae</taxon>
        <taxon>Heterobasidion</taxon>
        <taxon>Heterobasidion annosum species complex</taxon>
    </lineage>
</organism>
<feature type="region of interest" description="Disordered" evidence="1">
    <location>
        <begin position="680"/>
        <end position="738"/>
    </location>
</feature>
<keyword evidence="3" id="KW-1185">Reference proteome</keyword>
<evidence type="ECO:0000313" key="2">
    <source>
        <dbReference type="EMBL" id="ETW86815.1"/>
    </source>
</evidence>
<dbReference type="OrthoDB" id="354769at2759"/>
<proteinExistence type="predicted"/>
<feature type="region of interest" description="Disordered" evidence="1">
    <location>
        <begin position="179"/>
        <end position="262"/>
    </location>
</feature>
<feature type="compositionally biased region" description="Low complexity" evidence="1">
    <location>
        <begin position="711"/>
        <end position="720"/>
    </location>
</feature>
<feature type="compositionally biased region" description="Polar residues" evidence="1">
    <location>
        <begin position="78"/>
        <end position="87"/>
    </location>
</feature>
<dbReference type="RefSeq" id="XP_009540799.1">
    <property type="nucleotide sequence ID" value="XM_009542504.1"/>
</dbReference>
<dbReference type="KEGG" id="hir:HETIRDRAFT_447475"/>
<feature type="compositionally biased region" description="Polar residues" evidence="1">
    <location>
        <begin position="206"/>
        <end position="216"/>
    </location>
</feature>
<feature type="compositionally biased region" description="Basic residues" evidence="1">
    <location>
        <begin position="1"/>
        <end position="16"/>
    </location>
</feature>
<feature type="compositionally biased region" description="Basic and acidic residues" evidence="1">
    <location>
        <begin position="381"/>
        <end position="393"/>
    </location>
</feature>
<dbReference type="eggNOG" id="ENOG502SJQ3">
    <property type="taxonomic scope" value="Eukaryota"/>
</dbReference>